<proteinExistence type="inferred from homology"/>
<feature type="transmembrane region" description="Helical" evidence="7">
    <location>
        <begin position="399"/>
        <end position="418"/>
    </location>
</feature>
<dbReference type="EMBL" id="JANJOU010000023">
    <property type="protein sequence ID" value="MCR0984701.1"/>
    <property type="molecule type" value="Genomic_DNA"/>
</dbReference>
<name>A0ABT1X9B8_9PROT</name>
<feature type="transmembrane region" description="Helical" evidence="7">
    <location>
        <begin position="109"/>
        <end position="139"/>
    </location>
</feature>
<evidence type="ECO:0000313" key="8">
    <source>
        <dbReference type="EMBL" id="MCR0984701.1"/>
    </source>
</evidence>
<feature type="transmembrane region" description="Helical" evidence="7">
    <location>
        <begin position="33"/>
        <end position="56"/>
    </location>
</feature>
<reference evidence="8 9" key="1">
    <citation type="submission" date="2022-06" db="EMBL/GenBank/DDBJ databases">
        <title>Roseomonas CN29.</title>
        <authorList>
            <person name="Cheng Y."/>
            <person name="He X."/>
        </authorList>
    </citation>
    <scope>NUCLEOTIDE SEQUENCE [LARGE SCALE GENOMIC DNA]</scope>
    <source>
        <strain evidence="8 9">CN29</strain>
    </source>
</reference>
<evidence type="ECO:0000256" key="1">
    <source>
        <dbReference type="ARBA" id="ARBA00004141"/>
    </source>
</evidence>
<comment type="subcellular location">
    <subcellularLocation>
        <location evidence="1">Membrane</location>
        <topology evidence="1">Multi-pass membrane protein</topology>
    </subcellularLocation>
</comment>
<keyword evidence="6 7" id="KW-0472">Membrane</keyword>
<feature type="transmembrane region" description="Helical" evidence="7">
    <location>
        <begin position="68"/>
        <end position="89"/>
    </location>
</feature>
<feature type="transmembrane region" description="Helical" evidence="7">
    <location>
        <begin position="151"/>
        <end position="172"/>
    </location>
</feature>
<dbReference type="Pfam" id="PF00860">
    <property type="entry name" value="Xan_ur_permease"/>
    <property type="match status" value="1"/>
</dbReference>
<comment type="caution">
    <text evidence="8">The sequence shown here is derived from an EMBL/GenBank/DDBJ whole genome shotgun (WGS) entry which is preliminary data.</text>
</comment>
<evidence type="ECO:0000256" key="4">
    <source>
        <dbReference type="ARBA" id="ARBA00022692"/>
    </source>
</evidence>
<evidence type="ECO:0000313" key="9">
    <source>
        <dbReference type="Proteomes" id="UP001524642"/>
    </source>
</evidence>
<dbReference type="NCBIfam" id="NF037981">
    <property type="entry name" value="NCS2_1"/>
    <property type="match status" value="1"/>
</dbReference>
<feature type="transmembrane region" description="Helical" evidence="7">
    <location>
        <begin position="210"/>
        <end position="237"/>
    </location>
</feature>
<feature type="transmembrane region" description="Helical" evidence="7">
    <location>
        <begin position="424"/>
        <end position="447"/>
    </location>
</feature>
<evidence type="ECO:0000256" key="7">
    <source>
        <dbReference type="SAM" id="Phobius"/>
    </source>
</evidence>
<comment type="similarity">
    <text evidence="2">Belongs to the nucleobase:cation symporter-2 (NCS2) (TC 2.A.40) family.</text>
</comment>
<evidence type="ECO:0000256" key="3">
    <source>
        <dbReference type="ARBA" id="ARBA00022448"/>
    </source>
</evidence>
<organism evidence="8 9">
    <name type="scientific">Roseomonas populi</name>
    <dbReference type="NCBI Taxonomy" id="3121582"/>
    <lineage>
        <taxon>Bacteria</taxon>
        <taxon>Pseudomonadati</taxon>
        <taxon>Pseudomonadota</taxon>
        <taxon>Alphaproteobacteria</taxon>
        <taxon>Acetobacterales</taxon>
        <taxon>Roseomonadaceae</taxon>
        <taxon>Roseomonas</taxon>
    </lineage>
</organism>
<gene>
    <name evidence="8" type="ORF">NRP21_21820</name>
</gene>
<evidence type="ECO:0000256" key="5">
    <source>
        <dbReference type="ARBA" id="ARBA00022989"/>
    </source>
</evidence>
<protein>
    <submittedName>
        <fullName evidence="8">Purine/pyrimidine permease</fullName>
    </submittedName>
</protein>
<feature type="transmembrane region" description="Helical" evidence="7">
    <location>
        <begin position="257"/>
        <end position="282"/>
    </location>
</feature>
<evidence type="ECO:0000256" key="2">
    <source>
        <dbReference type="ARBA" id="ARBA00008821"/>
    </source>
</evidence>
<dbReference type="Proteomes" id="UP001524642">
    <property type="component" value="Unassembled WGS sequence"/>
</dbReference>
<dbReference type="InterPro" id="IPR006043">
    <property type="entry name" value="NCS2"/>
</dbReference>
<keyword evidence="9" id="KW-1185">Reference proteome</keyword>
<dbReference type="RefSeq" id="WP_257718356.1">
    <property type="nucleotide sequence ID" value="NZ_JANJOU010000023.1"/>
</dbReference>
<feature type="transmembrane region" description="Helical" evidence="7">
    <location>
        <begin position="340"/>
        <end position="362"/>
    </location>
</feature>
<keyword evidence="5 7" id="KW-1133">Transmembrane helix</keyword>
<sequence length="589" mass="59916">MPALLDRLLPPPTPQRRKRPDELLYAVDEKPPLGILLGMGAQHAALSLMFVLYAVVAAQGIGLDAAAASRFVSATVFLVGLATLVQAIPSRIGAGLLLVGLPAPARLPIFVAVTTTYGLGATMGATIVAALASILFARLIPRLRAFFPPEVIGVVVVMLGLSLVAGGLTRGVGLTPAGDASPPALAVAALTLAVIVAASLWGGPGLRRMAVLAGAIAGTLLAMALGVTTAGGLEALAALPPVALPLLGLDLPAPEFLLVPIAVFLVTELIGVMDLFGSALSMDKMDNARWRRVDMGQVARAVTGTGLMQVLQGIAGVLTSATSSANLGLAAATGITAWRVGAAAGVMLMVTAFFPAISGLVALTPGPVIGGILIYTASYLIVAGIGLATSRLMDARRGFIVGLAIVCGTGVMLLPALAHASPDWSRIIVSSGLTMGTIAAVALNALLRIGVRKAAELVLDPAEEGQQAAEFLEARGRAWGARAEVVTRAGVALGEALEALRQAGTAGPVTLSADFDEFNLRCRLVHAGPPLPLGDAALPDAAALMEGDEDALDAAMRRVSATLIARLADRVRAAARPGGHAELAMEFEH</sequence>
<dbReference type="PANTHER" id="PTHR42810:SF2">
    <property type="entry name" value="PURINE PERMEASE C1399.01C-RELATED"/>
    <property type="match status" value="1"/>
</dbReference>
<feature type="transmembrane region" description="Helical" evidence="7">
    <location>
        <begin position="184"/>
        <end position="203"/>
    </location>
</feature>
<evidence type="ECO:0000256" key="6">
    <source>
        <dbReference type="ARBA" id="ARBA00023136"/>
    </source>
</evidence>
<keyword evidence="4 7" id="KW-0812">Transmembrane</keyword>
<feature type="transmembrane region" description="Helical" evidence="7">
    <location>
        <begin position="368"/>
        <end position="387"/>
    </location>
</feature>
<dbReference type="PANTHER" id="PTHR42810">
    <property type="entry name" value="PURINE PERMEASE C1399.01C-RELATED"/>
    <property type="match status" value="1"/>
</dbReference>
<accession>A0ABT1X9B8</accession>
<keyword evidence="3" id="KW-0813">Transport</keyword>